<dbReference type="Pfam" id="PF00795">
    <property type="entry name" value="CN_hydrolase"/>
    <property type="match status" value="1"/>
</dbReference>
<dbReference type="PIRSF" id="PIRSF006630">
    <property type="entry name" value="NADS_GAT"/>
    <property type="match status" value="1"/>
</dbReference>
<feature type="binding site" evidence="7">
    <location>
        <position position="513"/>
    </location>
    <ligand>
        <name>deamido-NAD(+)</name>
        <dbReference type="ChEBI" id="CHEBI:58437"/>
        <note>ligand shared between two neighboring subunits</note>
    </ligand>
</feature>
<keyword evidence="12" id="KW-1185">Reference proteome</keyword>
<keyword evidence="4 7" id="KW-0547">Nucleotide-binding</keyword>
<feature type="active site" description="For glutaminase activity" evidence="7">
    <location>
        <position position="113"/>
    </location>
</feature>
<evidence type="ECO:0000256" key="8">
    <source>
        <dbReference type="PIRNR" id="PIRNR006630"/>
    </source>
</evidence>
<evidence type="ECO:0000313" key="12">
    <source>
        <dbReference type="Proteomes" id="UP001575181"/>
    </source>
</evidence>
<feature type="active site" description="Nucleophile; for glutaminase activity" evidence="7">
    <location>
        <position position="149"/>
    </location>
</feature>
<dbReference type="InterPro" id="IPR003010">
    <property type="entry name" value="C-N_Hydrolase"/>
</dbReference>
<dbReference type="EMBL" id="JBGUAW010000004">
    <property type="protein sequence ID" value="MFA9460617.1"/>
    <property type="molecule type" value="Genomic_DNA"/>
</dbReference>
<feature type="binding site" evidence="7">
    <location>
        <begin position="291"/>
        <end position="298"/>
    </location>
    <ligand>
        <name>ATP</name>
        <dbReference type="ChEBI" id="CHEBI:30616"/>
    </ligand>
</feature>
<evidence type="ECO:0000256" key="2">
    <source>
        <dbReference type="ARBA" id="ARBA00007145"/>
    </source>
</evidence>
<feature type="active site" description="Proton acceptor; for glutaminase activity" evidence="7">
    <location>
        <position position="46"/>
    </location>
</feature>
<dbReference type="GO" id="GO:0003952">
    <property type="term" value="F:NAD+ synthase (glutamine-hydrolyzing) activity"/>
    <property type="evidence" value="ECO:0007669"/>
    <property type="project" value="UniProtKB-EC"/>
</dbReference>
<dbReference type="PANTHER" id="PTHR23090">
    <property type="entry name" value="NH 3 /GLUTAMINE-DEPENDENT NAD + SYNTHETASE"/>
    <property type="match status" value="1"/>
</dbReference>
<dbReference type="PANTHER" id="PTHR23090:SF9">
    <property type="entry name" value="GLUTAMINE-DEPENDENT NAD(+) SYNTHETASE"/>
    <property type="match status" value="1"/>
</dbReference>
<gene>
    <name evidence="7" type="primary">nadE</name>
    <name evidence="11" type="ORF">ACERLL_07235</name>
</gene>
<dbReference type="InterPro" id="IPR036526">
    <property type="entry name" value="C-N_Hydrolase_sf"/>
</dbReference>
<dbReference type="CDD" id="cd07570">
    <property type="entry name" value="GAT_Gln-NAD-synth"/>
    <property type="match status" value="1"/>
</dbReference>
<dbReference type="PROSITE" id="PS50263">
    <property type="entry name" value="CN_HYDROLASE"/>
    <property type="match status" value="1"/>
</dbReference>
<keyword evidence="5 7" id="KW-0067">ATP-binding</keyword>
<comment type="caution">
    <text evidence="7">Lacks conserved residue(s) required for the propagation of feature annotation.</text>
</comment>
<comment type="pathway">
    <text evidence="1 7 8">Cofactor biosynthesis; NAD(+) biosynthesis; NAD(+) from deamido-NAD(+) (L-Gln route): step 1/1.</text>
</comment>
<sequence>MTDRPLRIALAQIDPVVGDLEGNVNRILGALEGAREAGVDLVVTPELALTGYPPQDLLLHRQFVEDCESAMGRLVQQVQDVDLVVGHPEVAAEGLYNAASWVRAGAVRARYRKQRLPNYGVFDEKRYFLTGSEPCVVELDGVPVGVTICEDAWETDGPMTRAVSAGARILVNLNASPYDYTKLHKREQEIGHRARETGVPVAYVNMVGGQDELVFDGASFAVDAGGYVVDRAPAFETVLQVTEWERAGDALLTAGREVLASESQEEGIYGALTTGIRDYVEKNGFPGVVVGLSGGIDSALTLCLAVDALGPDRVEAVFMPSRYTSDMSGEDSRDLAANLGVALHELSIDHIHQAFLDGLRGELGSDPHGVAAENIQARARGILLMAISNERNLMVLATGNKSEMSMGYATLYGDMVGGFSALKDVPKTVVYRLAELVNRDVEILPRRIIDRPPSAELAPDQKDSDTLPPYEVLDAILFAYVEEDLAPETIAARGHDPALVRQVLNRVENNEYKRRQAPPGVRISPRGFGTDRRYPITNKYRF</sequence>
<evidence type="ECO:0000256" key="1">
    <source>
        <dbReference type="ARBA" id="ARBA00005188"/>
    </source>
</evidence>
<dbReference type="NCBIfam" id="TIGR00552">
    <property type="entry name" value="nadE"/>
    <property type="match status" value="1"/>
</dbReference>
<feature type="binding site" evidence="7">
    <location>
        <position position="374"/>
    </location>
    <ligand>
        <name>deamido-NAD(+)</name>
        <dbReference type="ChEBI" id="CHEBI:58437"/>
        <note>ligand shared between two neighboring subunits</note>
    </ligand>
</feature>
<evidence type="ECO:0000256" key="3">
    <source>
        <dbReference type="ARBA" id="ARBA00022598"/>
    </source>
</evidence>
<evidence type="ECO:0000256" key="9">
    <source>
        <dbReference type="RuleBase" id="RU003811"/>
    </source>
</evidence>
<comment type="function">
    <text evidence="7">Catalyzes the ATP-dependent amidation of deamido-NAD to form NAD. Uses L-glutamine as a nitrogen source.</text>
</comment>
<feature type="binding site" evidence="7">
    <location>
        <position position="176"/>
    </location>
    <ligand>
        <name>L-glutamine</name>
        <dbReference type="ChEBI" id="CHEBI:58359"/>
    </ligand>
</feature>
<dbReference type="CDD" id="cd00553">
    <property type="entry name" value="NAD_synthase"/>
    <property type="match status" value="1"/>
</dbReference>
<dbReference type="SUPFAM" id="SSF52402">
    <property type="entry name" value="Adenine nucleotide alpha hydrolases-like"/>
    <property type="match status" value="1"/>
</dbReference>
<feature type="binding site" evidence="7">
    <location>
        <position position="182"/>
    </location>
    <ligand>
        <name>L-glutamine</name>
        <dbReference type="ChEBI" id="CHEBI:58359"/>
    </ligand>
</feature>
<dbReference type="RefSeq" id="WP_373655398.1">
    <property type="nucleotide sequence ID" value="NZ_JBGUAW010000004.1"/>
</dbReference>
<dbReference type="HAMAP" id="MF_02090">
    <property type="entry name" value="NadE_glutamine_dep"/>
    <property type="match status" value="1"/>
</dbReference>
<proteinExistence type="inferred from homology"/>
<evidence type="ECO:0000256" key="6">
    <source>
        <dbReference type="ARBA" id="ARBA00023027"/>
    </source>
</evidence>
<feature type="binding site" evidence="7">
    <location>
        <position position="119"/>
    </location>
    <ligand>
        <name>L-glutamine</name>
        <dbReference type="ChEBI" id="CHEBI:58359"/>
    </ligand>
</feature>
<dbReference type="NCBIfam" id="NF010588">
    <property type="entry name" value="PRK13981.1"/>
    <property type="match status" value="1"/>
</dbReference>
<evidence type="ECO:0000256" key="5">
    <source>
        <dbReference type="ARBA" id="ARBA00022840"/>
    </source>
</evidence>
<name>A0ABV4TTL7_9GAMM</name>
<dbReference type="SUPFAM" id="SSF56317">
    <property type="entry name" value="Carbon-nitrogen hydrolase"/>
    <property type="match status" value="1"/>
</dbReference>
<dbReference type="Pfam" id="PF02540">
    <property type="entry name" value="NAD_synthase"/>
    <property type="match status" value="1"/>
</dbReference>
<evidence type="ECO:0000256" key="4">
    <source>
        <dbReference type="ARBA" id="ARBA00022741"/>
    </source>
</evidence>
<evidence type="ECO:0000256" key="7">
    <source>
        <dbReference type="HAMAP-Rule" id="MF_02090"/>
    </source>
</evidence>
<dbReference type="Gene3D" id="3.60.110.10">
    <property type="entry name" value="Carbon-nitrogen hydrolase"/>
    <property type="match status" value="1"/>
</dbReference>
<evidence type="ECO:0000259" key="10">
    <source>
        <dbReference type="PROSITE" id="PS50263"/>
    </source>
</evidence>
<reference evidence="11 12" key="1">
    <citation type="submission" date="2024-08" db="EMBL/GenBank/DDBJ databases">
        <title>Whole-genome sequencing of halo(alkali)philic microorganisms from hypersaline lakes.</title>
        <authorList>
            <person name="Sorokin D.Y."/>
            <person name="Merkel A.Y."/>
            <person name="Messina E."/>
            <person name="Yakimov M."/>
        </authorList>
    </citation>
    <scope>NUCLEOTIDE SEQUENCE [LARGE SCALE GENOMIC DNA]</scope>
    <source>
        <strain evidence="11 12">Cl-TMA</strain>
    </source>
</reference>
<feature type="binding site" evidence="7">
    <location>
        <position position="398"/>
    </location>
    <ligand>
        <name>ATP</name>
        <dbReference type="ChEBI" id="CHEBI:30616"/>
    </ligand>
</feature>
<organism evidence="11 12">
    <name type="scientific">Thiohalorhabdus methylotrophus</name>
    <dbReference type="NCBI Taxonomy" id="3242694"/>
    <lineage>
        <taxon>Bacteria</taxon>
        <taxon>Pseudomonadati</taxon>
        <taxon>Pseudomonadota</taxon>
        <taxon>Gammaproteobacteria</taxon>
        <taxon>Thiohalorhabdales</taxon>
        <taxon>Thiohalorhabdaceae</taxon>
        <taxon>Thiohalorhabdus</taxon>
    </lineage>
</organism>
<accession>A0ABV4TTL7</accession>
<comment type="catalytic activity">
    <reaction evidence="7 8">
        <text>deamido-NAD(+) + L-glutamine + ATP + H2O = L-glutamate + AMP + diphosphate + NAD(+) + H(+)</text>
        <dbReference type="Rhea" id="RHEA:24384"/>
        <dbReference type="ChEBI" id="CHEBI:15377"/>
        <dbReference type="ChEBI" id="CHEBI:15378"/>
        <dbReference type="ChEBI" id="CHEBI:29985"/>
        <dbReference type="ChEBI" id="CHEBI:30616"/>
        <dbReference type="ChEBI" id="CHEBI:33019"/>
        <dbReference type="ChEBI" id="CHEBI:57540"/>
        <dbReference type="ChEBI" id="CHEBI:58359"/>
        <dbReference type="ChEBI" id="CHEBI:58437"/>
        <dbReference type="ChEBI" id="CHEBI:456215"/>
        <dbReference type="EC" id="6.3.5.1"/>
    </reaction>
</comment>
<dbReference type="Proteomes" id="UP001575181">
    <property type="component" value="Unassembled WGS sequence"/>
</dbReference>
<comment type="caution">
    <text evidence="11">The sequence shown here is derived from an EMBL/GenBank/DDBJ whole genome shotgun (WGS) entry which is preliminary data.</text>
</comment>
<comment type="similarity">
    <text evidence="9">Belongs to the NAD synthetase family.</text>
</comment>
<dbReference type="EC" id="6.3.5.1" evidence="7 8"/>
<comment type="similarity">
    <text evidence="2 7 8">In the C-terminal section; belongs to the NAD synthetase family.</text>
</comment>
<dbReference type="InterPro" id="IPR014729">
    <property type="entry name" value="Rossmann-like_a/b/a_fold"/>
</dbReference>
<feature type="domain" description="CN hydrolase" evidence="10">
    <location>
        <begin position="6"/>
        <end position="246"/>
    </location>
</feature>
<feature type="binding site" evidence="7">
    <location>
        <position position="403"/>
    </location>
    <ligand>
        <name>deamido-NAD(+)</name>
        <dbReference type="ChEBI" id="CHEBI:58437"/>
        <note>ligand shared between two neighboring subunits</note>
    </ligand>
</feature>
<protein>
    <recommendedName>
        <fullName evidence="7 8">Glutamine-dependent NAD(+) synthetase</fullName>
        <ecNumber evidence="7 8">6.3.5.1</ecNumber>
    </recommendedName>
    <alternativeName>
        <fullName evidence="7 8">NAD(+) synthase [glutamine-hydrolyzing]</fullName>
    </alternativeName>
</protein>
<keyword evidence="6 7" id="KW-0520">NAD</keyword>
<dbReference type="Gene3D" id="3.40.50.620">
    <property type="entry name" value="HUPs"/>
    <property type="match status" value="1"/>
</dbReference>
<keyword evidence="3 7" id="KW-0436">Ligase</keyword>
<evidence type="ECO:0000313" key="11">
    <source>
        <dbReference type="EMBL" id="MFA9460617.1"/>
    </source>
</evidence>
<dbReference type="InterPro" id="IPR022310">
    <property type="entry name" value="NAD/GMP_synthase"/>
</dbReference>
<dbReference type="InterPro" id="IPR003694">
    <property type="entry name" value="NAD_synthase"/>
</dbReference>
<dbReference type="InterPro" id="IPR014445">
    <property type="entry name" value="Gln-dep_NAD_synthase"/>
</dbReference>